<name>A0ABQ3JBA6_9PSEU</name>
<dbReference type="SUPFAM" id="SSF161098">
    <property type="entry name" value="MetI-like"/>
    <property type="match status" value="1"/>
</dbReference>
<dbReference type="PANTHER" id="PTHR32243">
    <property type="entry name" value="MALTOSE TRANSPORT SYSTEM PERMEASE-RELATED"/>
    <property type="match status" value="1"/>
</dbReference>
<feature type="transmembrane region" description="Helical" evidence="7">
    <location>
        <begin position="25"/>
        <end position="51"/>
    </location>
</feature>
<dbReference type="CDD" id="cd06261">
    <property type="entry name" value="TM_PBP2"/>
    <property type="match status" value="1"/>
</dbReference>
<feature type="transmembrane region" description="Helical" evidence="7">
    <location>
        <begin position="203"/>
        <end position="224"/>
    </location>
</feature>
<feature type="domain" description="ABC transmembrane type-1" evidence="8">
    <location>
        <begin position="87"/>
        <end position="274"/>
    </location>
</feature>
<keyword evidence="6 7" id="KW-0472">Membrane</keyword>
<sequence>MTSTLPPLDLPPIDKAPLRRRRRRAIAVQIACVLISLFMVVPMILIGLAAVSSPQALLEFPKPLIPSAFSADTLLAFVQATGTIPALGNSLLVGVYTVVLSLLVGAPAGYALARQVFRGKDAYQVFMLLARALPIVVLSVPLATMFLNSGVYDTVFSVTLLHTTLAMPTTVLISASIFVSVPTDVEEAARVFGCGRFEAARRVVFPLALPGLAASSIFTFVLSWNEILGAAVITLGHRTLPAQVLASLGEAPQAYRFAGGFALILPALVFIFVMRRYLVNMWGTTLR</sequence>
<evidence type="ECO:0000256" key="5">
    <source>
        <dbReference type="ARBA" id="ARBA00022989"/>
    </source>
</evidence>
<dbReference type="PANTHER" id="PTHR32243:SF18">
    <property type="entry name" value="INNER MEMBRANE ABC TRANSPORTER PERMEASE PROTEIN YCJP"/>
    <property type="match status" value="1"/>
</dbReference>
<keyword evidence="4 7" id="KW-0812">Transmembrane</keyword>
<comment type="similarity">
    <text evidence="7">Belongs to the binding-protein-dependent transport system permease family.</text>
</comment>
<dbReference type="Gene3D" id="1.10.3720.10">
    <property type="entry name" value="MetI-like"/>
    <property type="match status" value="1"/>
</dbReference>
<keyword evidence="2 7" id="KW-0813">Transport</keyword>
<keyword evidence="5 7" id="KW-1133">Transmembrane helix</keyword>
<evidence type="ECO:0000259" key="8">
    <source>
        <dbReference type="PROSITE" id="PS50928"/>
    </source>
</evidence>
<feature type="transmembrane region" description="Helical" evidence="7">
    <location>
        <begin position="125"/>
        <end position="147"/>
    </location>
</feature>
<dbReference type="Proteomes" id="UP000605897">
    <property type="component" value="Unassembled WGS sequence"/>
</dbReference>
<comment type="subcellular location">
    <subcellularLocation>
        <location evidence="1 7">Cell membrane</location>
        <topology evidence="1 7">Multi-pass membrane protein</topology>
    </subcellularLocation>
</comment>
<evidence type="ECO:0000256" key="7">
    <source>
        <dbReference type="RuleBase" id="RU363032"/>
    </source>
</evidence>
<evidence type="ECO:0000256" key="6">
    <source>
        <dbReference type="ARBA" id="ARBA00023136"/>
    </source>
</evidence>
<gene>
    <name evidence="9" type="ORF">GCM10017786_44680</name>
</gene>
<dbReference type="Pfam" id="PF00528">
    <property type="entry name" value="BPD_transp_1"/>
    <property type="match status" value="1"/>
</dbReference>
<keyword evidence="10" id="KW-1185">Reference proteome</keyword>
<keyword evidence="3" id="KW-1003">Cell membrane</keyword>
<feature type="transmembrane region" description="Helical" evidence="7">
    <location>
        <begin position="159"/>
        <end position="182"/>
    </location>
</feature>
<dbReference type="InterPro" id="IPR050901">
    <property type="entry name" value="BP-dep_ABC_trans_perm"/>
</dbReference>
<comment type="caution">
    <text evidence="9">The sequence shown here is derived from an EMBL/GenBank/DDBJ whole genome shotgun (WGS) entry which is preliminary data.</text>
</comment>
<proteinExistence type="inferred from homology"/>
<evidence type="ECO:0000313" key="10">
    <source>
        <dbReference type="Proteomes" id="UP000605897"/>
    </source>
</evidence>
<dbReference type="PROSITE" id="PS50928">
    <property type="entry name" value="ABC_TM1"/>
    <property type="match status" value="1"/>
</dbReference>
<accession>A0ABQ3JBA6</accession>
<dbReference type="RefSeq" id="WP_191246574.1">
    <property type="nucleotide sequence ID" value="NZ_BNAU01000005.1"/>
</dbReference>
<dbReference type="InterPro" id="IPR035906">
    <property type="entry name" value="MetI-like_sf"/>
</dbReference>
<feature type="transmembrane region" description="Helical" evidence="7">
    <location>
        <begin position="91"/>
        <end position="113"/>
    </location>
</feature>
<evidence type="ECO:0000256" key="3">
    <source>
        <dbReference type="ARBA" id="ARBA00022475"/>
    </source>
</evidence>
<evidence type="ECO:0000256" key="1">
    <source>
        <dbReference type="ARBA" id="ARBA00004651"/>
    </source>
</evidence>
<dbReference type="EMBL" id="BNAU01000005">
    <property type="protein sequence ID" value="GHF06178.1"/>
    <property type="molecule type" value="Genomic_DNA"/>
</dbReference>
<protein>
    <submittedName>
        <fullName evidence="9">Sugar ABC transporter permease</fullName>
    </submittedName>
</protein>
<organism evidence="9 10">
    <name type="scientific">Amycolatopsis deserti</name>
    <dbReference type="NCBI Taxonomy" id="185696"/>
    <lineage>
        <taxon>Bacteria</taxon>
        <taxon>Bacillati</taxon>
        <taxon>Actinomycetota</taxon>
        <taxon>Actinomycetes</taxon>
        <taxon>Pseudonocardiales</taxon>
        <taxon>Pseudonocardiaceae</taxon>
        <taxon>Amycolatopsis</taxon>
    </lineage>
</organism>
<evidence type="ECO:0000313" key="9">
    <source>
        <dbReference type="EMBL" id="GHF06178.1"/>
    </source>
</evidence>
<evidence type="ECO:0000256" key="4">
    <source>
        <dbReference type="ARBA" id="ARBA00022692"/>
    </source>
</evidence>
<dbReference type="InterPro" id="IPR000515">
    <property type="entry name" value="MetI-like"/>
</dbReference>
<feature type="transmembrane region" description="Helical" evidence="7">
    <location>
        <begin position="254"/>
        <end position="273"/>
    </location>
</feature>
<evidence type="ECO:0000256" key="2">
    <source>
        <dbReference type="ARBA" id="ARBA00022448"/>
    </source>
</evidence>
<reference evidence="10" key="1">
    <citation type="journal article" date="2019" name="Int. J. Syst. Evol. Microbiol.">
        <title>The Global Catalogue of Microorganisms (GCM) 10K type strain sequencing project: providing services to taxonomists for standard genome sequencing and annotation.</title>
        <authorList>
            <consortium name="The Broad Institute Genomics Platform"/>
            <consortium name="The Broad Institute Genome Sequencing Center for Infectious Disease"/>
            <person name="Wu L."/>
            <person name="Ma J."/>
        </authorList>
    </citation>
    <scope>NUCLEOTIDE SEQUENCE [LARGE SCALE GENOMIC DNA]</scope>
    <source>
        <strain evidence="10">CGMCC 4.7677</strain>
    </source>
</reference>